<dbReference type="InterPro" id="IPR001932">
    <property type="entry name" value="PPM-type_phosphatase-like_dom"/>
</dbReference>
<dbReference type="InterPro" id="IPR036457">
    <property type="entry name" value="PPM-type-like_dom_sf"/>
</dbReference>
<feature type="domain" description="PPM-type phosphatase" evidence="1">
    <location>
        <begin position="2"/>
        <end position="192"/>
    </location>
</feature>
<evidence type="ECO:0000313" key="2">
    <source>
        <dbReference type="EMBL" id="KPL85422.1"/>
    </source>
</evidence>
<dbReference type="Gene3D" id="3.60.40.10">
    <property type="entry name" value="PPM-type phosphatase domain"/>
    <property type="match status" value="1"/>
</dbReference>
<dbReference type="InterPro" id="IPR039248">
    <property type="entry name" value="Ptase_RsbX"/>
</dbReference>
<comment type="caution">
    <text evidence="2">The sequence shown here is derived from an EMBL/GenBank/DDBJ whole genome shotgun (WGS) entry which is preliminary data.</text>
</comment>
<dbReference type="STRING" id="70996.SE18_17420"/>
<accession>A0A0P6Y6X0</accession>
<sequence length="193" mass="21081">MRLNWSAQTRSKYGQSVSGDGYAVIENQNSILIAVIDGLGGGAEAAKPTKLALEELHQHSTRPLKELIERCHKALHGTRGAVIGLLRLEFDHLRASYIGVGNIGIHVISDRVIKPISKNGILGHNQLPSLLEMTYTFNIGDIFVLYSDGISTRMITDSALHHAIDNPESLALGLMERYGKTTDDVTILIAQTQ</sequence>
<dbReference type="PANTHER" id="PTHR35801">
    <property type="entry name" value="PHOSPHOSERINE PHOSPHATASE RSBX"/>
    <property type="match status" value="1"/>
</dbReference>
<keyword evidence="3" id="KW-1185">Reference proteome</keyword>
<organism evidence="2 3">
    <name type="scientific">Herpetosiphon geysericola</name>
    <dbReference type="NCBI Taxonomy" id="70996"/>
    <lineage>
        <taxon>Bacteria</taxon>
        <taxon>Bacillati</taxon>
        <taxon>Chloroflexota</taxon>
        <taxon>Chloroflexia</taxon>
        <taxon>Herpetosiphonales</taxon>
        <taxon>Herpetosiphonaceae</taxon>
        <taxon>Herpetosiphon</taxon>
    </lineage>
</organism>
<proteinExistence type="predicted"/>
<dbReference type="AlphaFoldDB" id="A0A0P6Y6X0"/>
<protein>
    <submittedName>
        <fullName evidence="2">Stage II sporulation protein E</fullName>
    </submittedName>
</protein>
<dbReference type="PANTHER" id="PTHR35801:SF1">
    <property type="entry name" value="PHOSPHOSERINE PHOSPHATASE RSBX"/>
    <property type="match status" value="1"/>
</dbReference>
<dbReference type="Pfam" id="PF07228">
    <property type="entry name" value="SpoIIE"/>
    <property type="match status" value="1"/>
</dbReference>
<evidence type="ECO:0000259" key="1">
    <source>
        <dbReference type="SMART" id="SM00331"/>
    </source>
</evidence>
<dbReference type="Proteomes" id="UP000050277">
    <property type="component" value="Unassembled WGS sequence"/>
</dbReference>
<dbReference type="OrthoDB" id="479131at2"/>
<gene>
    <name evidence="2" type="ORF">SE18_17420</name>
</gene>
<dbReference type="RefSeq" id="WP_054535729.1">
    <property type="nucleotide sequence ID" value="NZ_LGKP01000025.1"/>
</dbReference>
<dbReference type="EMBL" id="LGKP01000025">
    <property type="protein sequence ID" value="KPL85422.1"/>
    <property type="molecule type" value="Genomic_DNA"/>
</dbReference>
<reference evidence="2 3" key="1">
    <citation type="submission" date="2015-07" db="EMBL/GenBank/DDBJ databases">
        <title>Whole genome sequence of Herpetosiphon geysericola DSM 7119.</title>
        <authorList>
            <person name="Hemp J."/>
            <person name="Ward L.M."/>
            <person name="Pace L.A."/>
            <person name="Fischer W.W."/>
        </authorList>
    </citation>
    <scope>NUCLEOTIDE SEQUENCE [LARGE SCALE GENOMIC DNA]</scope>
    <source>
        <strain evidence="2 3">DSM 7119</strain>
    </source>
</reference>
<evidence type="ECO:0000313" key="3">
    <source>
        <dbReference type="Proteomes" id="UP000050277"/>
    </source>
</evidence>
<dbReference type="SMART" id="SM00331">
    <property type="entry name" value="PP2C_SIG"/>
    <property type="match status" value="1"/>
</dbReference>
<dbReference type="PATRIC" id="fig|70996.4.peg.360"/>
<dbReference type="SUPFAM" id="SSF81606">
    <property type="entry name" value="PP2C-like"/>
    <property type="match status" value="1"/>
</dbReference>
<name>A0A0P6Y6X0_9CHLR</name>